<keyword evidence="4 7" id="KW-1133">Transmembrane helix</keyword>
<feature type="transmembrane region" description="Helical" evidence="7">
    <location>
        <begin position="178"/>
        <end position="197"/>
    </location>
</feature>
<keyword evidence="3 7" id="KW-0812">Transmembrane</keyword>
<evidence type="ECO:0000256" key="6">
    <source>
        <dbReference type="SAM" id="MobiDB-lite"/>
    </source>
</evidence>
<dbReference type="PANTHER" id="PTHR30213">
    <property type="entry name" value="INNER MEMBRANE PROTEIN YHJD"/>
    <property type="match status" value="1"/>
</dbReference>
<keyword evidence="9" id="KW-1185">Reference proteome</keyword>
<evidence type="ECO:0000256" key="7">
    <source>
        <dbReference type="SAM" id="Phobius"/>
    </source>
</evidence>
<reference evidence="8 9" key="1">
    <citation type="journal article" date="2019" name="Int. J. Syst. Evol. Microbiol.">
        <title>The Global Catalogue of Microorganisms (GCM) 10K type strain sequencing project: providing services to taxonomists for standard genome sequencing and annotation.</title>
        <authorList>
            <consortium name="The Broad Institute Genomics Platform"/>
            <consortium name="The Broad Institute Genome Sequencing Center for Infectious Disease"/>
            <person name="Wu L."/>
            <person name="Ma J."/>
        </authorList>
    </citation>
    <scope>NUCLEOTIDE SEQUENCE [LARGE SCALE GENOMIC DNA]</scope>
    <source>
        <strain evidence="8 9">JCM 10671</strain>
    </source>
</reference>
<evidence type="ECO:0000256" key="2">
    <source>
        <dbReference type="ARBA" id="ARBA00022475"/>
    </source>
</evidence>
<feature type="transmembrane region" description="Helical" evidence="7">
    <location>
        <begin position="44"/>
        <end position="65"/>
    </location>
</feature>
<protein>
    <submittedName>
        <fullName evidence="8">Uncharacterized protein</fullName>
    </submittedName>
</protein>
<comment type="subcellular location">
    <subcellularLocation>
        <location evidence="1">Cell membrane</location>
        <topology evidence="1">Multi-pass membrane protein</topology>
    </subcellularLocation>
</comment>
<dbReference type="RefSeq" id="WP_344602205.1">
    <property type="nucleotide sequence ID" value="NZ_BAAAHE010000007.1"/>
</dbReference>
<organism evidence="8 9">
    <name type="scientific">Sporichthya brevicatena</name>
    <dbReference type="NCBI Taxonomy" id="171442"/>
    <lineage>
        <taxon>Bacteria</taxon>
        <taxon>Bacillati</taxon>
        <taxon>Actinomycetota</taxon>
        <taxon>Actinomycetes</taxon>
        <taxon>Sporichthyales</taxon>
        <taxon>Sporichthyaceae</taxon>
        <taxon>Sporichthya</taxon>
    </lineage>
</organism>
<evidence type="ECO:0000256" key="1">
    <source>
        <dbReference type="ARBA" id="ARBA00004651"/>
    </source>
</evidence>
<dbReference type="Proteomes" id="UP001500957">
    <property type="component" value="Unassembled WGS sequence"/>
</dbReference>
<dbReference type="EMBL" id="BAAAHE010000007">
    <property type="protein sequence ID" value="GAA0609756.1"/>
    <property type="molecule type" value="Genomic_DNA"/>
</dbReference>
<evidence type="ECO:0000313" key="9">
    <source>
        <dbReference type="Proteomes" id="UP001500957"/>
    </source>
</evidence>
<comment type="caution">
    <text evidence="8">The sequence shown here is derived from an EMBL/GenBank/DDBJ whole genome shotgun (WGS) entry which is preliminary data.</text>
</comment>
<feature type="transmembrane region" description="Helical" evidence="7">
    <location>
        <begin position="142"/>
        <end position="163"/>
    </location>
</feature>
<dbReference type="InterPro" id="IPR017039">
    <property type="entry name" value="Virul_fac_BrkB"/>
</dbReference>
<name>A0ABN1GEA9_9ACTN</name>
<dbReference type="Pfam" id="PF03631">
    <property type="entry name" value="Virul_fac_BrkB"/>
    <property type="match status" value="1"/>
</dbReference>
<evidence type="ECO:0000256" key="4">
    <source>
        <dbReference type="ARBA" id="ARBA00022989"/>
    </source>
</evidence>
<feature type="transmembrane region" description="Helical" evidence="7">
    <location>
        <begin position="209"/>
        <end position="231"/>
    </location>
</feature>
<dbReference type="PANTHER" id="PTHR30213:SF1">
    <property type="entry name" value="INNER MEMBRANE PROTEIN YHJD"/>
    <property type="match status" value="1"/>
</dbReference>
<gene>
    <name evidence="8" type="ORF">GCM10009547_09800</name>
</gene>
<accession>A0ABN1GEA9</accession>
<feature type="compositionally biased region" description="Polar residues" evidence="6">
    <location>
        <begin position="309"/>
        <end position="325"/>
    </location>
</feature>
<evidence type="ECO:0000313" key="8">
    <source>
        <dbReference type="EMBL" id="GAA0609756.1"/>
    </source>
</evidence>
<evidence type="ECO:0000256" key="5">
    <source>
        <dbReference type="ARBA" id="ARBA00023136"/>
    </source>
</evidence>
<evidence type="ECO:0000256" key="3">
    <source>
        <dbReference type="ARBA" id="ARBA00022692"/>
    </source>
</evidence>
<feature type="transmembrane region" description="Helical" evidence="7">
    <location>
        <begin position="89"/>
        <end position="108"/>
    </location>
</feature>
<keyword evidence="2" id="KW-1003">Cell membrane</keyword>
<sequence>MGLKGRLSRLDEAQQQKPALAIPIATVKKFGEDKSSNLASMMAFWAFFSIFPLMLATITVLGYVLPEEDKKRVLEQIAGYLPLLDPSSIGGLNGSALALIVGLLAALWSGSAVVRITQDAFNAVWEVPQVERPKLVESLKRSLLAMGTIGVGLVGSTFLLGFVSGNDPTIDLGPLGRLLGYAAAIVVDIGLFVLAFRMLTDRQITTRDVVPGAVFAGVCFWLLGALSSVIITRHLSSASETYGTFATVITILWWFYLQSQLTLFGAQINVVLKRHYWPRALIDAPATEADHRLLEDMADERQMVEGQDIDSTVTTEDGQTVLDSENVSDDGEDARNGADQQVSASAGHRR</sequence>
<dbReference type="NCBIfam" id="TIGR00765">
    <property type="entry name" value="yihY_not_rbn"/>
    <property type="match status" value="1"/>
</dbReference>
<keyword evidence="5 7" id="KW-0472">Membrane</keyword>
<feature type="region of interest" description="Disordered" evidence="6">
    <location>
        <begin position="306"/>
        <end position="350"/>
    </location>
</feature>
<proteinExistence type="predicted"/>